<dbReference type="Pfam" id="PF01420">
    <property type="entry name" value="Methylase_S"/>
    <property type="match status" value="2"/>
</dbReference>
<feature type="region of interest" description="Disordered" evidence="4">
    <location>
        <begin position="582"/>
        <end position="627"/>
    </location>
</feature>
<dbReference type="PANTHER" id="PTHR43140">
    <property type="entry name" value="TYPE-1 RESTRICTION ENZYME ECOKI SPECIFICITY PROTEIN"/>
    <property type="match status" value="1"/>
</dbReference>
<evidence type="ECO:0000313" key="6">
    <source>
        <dbReference type="EMBL" id="GGR11509.1"/>
    </source>
</evidence>
<sequence length="658" mass="72812">MELPEQALLEQHFDAAFAAPDGMKKLRELILTLAMQGKLVPQNPADQPAAELLKDIEAEKRRLVAEGKIKAPKPLPPVESEEVPYQVPEGWAWVRLGEIANDSDSGWSPQCLAQARTGEDWGVLKVSAVSWGNFRPEENKALPPGMEPRPDTEVKIGDFLISRANTEDLVARSVIVAETPPHLMMSDKIVRFLLSEFVDKIFINICNSSKHARTHYIANASGTSSSMKNVSREVMSILPLPLPPLAEQRRIVARIDQLMARCDELEALRATQQQKRLDVHTSALNALLTAQEPQAFAEAWGFVAAQFSDLYSVPGNVAELRKAVLQLAVMGKLVPQDPADQPASELLREIEPEKTKIVDEGKLKSLEGESYVQLESVPYEIPQSWAWCKLDDIAGIARGGSPRPIQEYMTNDPKGISWIKISDSDRGTRYITSARERIRPEGLKKSRLVVPGDLILTNSMSYGYPYILDIEGAIHDGWLLIRMPENLVNKIYIYNVLLSGYVKEMFAKAAAGAVVQNLNADKVRQLPIPLPPLAEQRRIVAKIDQLMALCDTLEAQLAAQTGKQSELLHSLMDAVTPRSITPEHRAQPARARAVKEPKAPKEAVAAGNFGEPKRRGRPPKAAAIPLASSEADAIRRLEAAKLERLERAQGTRQVSMFE</sequence>
<reference evidence="6" key="2">
    <citation type="submission" date="2020-09" db="EMBL/GenBank/DDBJ databases">
        <authorList>
            <person name="Sun Q."/>
            <person name="Ohkuma M."/>
        </authorList>
    </citation>
    <scope>NUCLEOTIDE SEQUENCE</scope>
    <source>
        <strain evidence="6">JCM 31311</strain>
    </source>
</reference>
<feature type="domain" description="Type I restriction modification DNA specificity" evidence="5">
    <location>
        <begin position="383"/>
        <end position="559"/>
    </location>
</feature>
<name>A0A918F8L4_9DEIO</name>
<dbReference type="GO" id="GO:0003677">
    <property type="term" value="F:DNA binding"/>
    <property type="evidence" value="ECO:0007669"/>
    <property type="project" value="UniProtKB-KW"/>
</dbReference>
<protein>
    <recommendedName>
        <fullName evidence="5">Type I restriction modification DNA specificity domain-containing protein</fullName>
    </recommendedName>
</protein>
<dbReference type="CDD" id="cd17283">
    <property type="entry name" value="RMtype1_S_Hpy180ORF7835P_TRD2-CR2_like"/>
    <property type="match status" value="1"/>
</dbReference>
<reference evidence="6" key="1">
    <citation type="journal article" date="2014" name="Int. J. Syst. Evol. Microbiol.">
        <title>Complete genome sequence of Corynebacterium casei LMG S-19264T (=DSM 44701T), isolated from a smear-ripened cheese.</title>
        <authorList>
            <consortium name="US DOE Joint Genome Institute (JGI-PGF)"/>
            <person name="Walter F."/>
            <person name="Albersmeier A."/>
            <person name="Kalinowski J."/>
            <person name="Ruckert C."/>
        </authorList>
    </citation>
    <scope>NUCLEOTIDE SEQUENCE</scope>
    <source>
        <strain evidence="6">JCM 31311</strain>
    </source>
</reference>
<keyword evidence="3" id="KW-0238">DNA-binding</keyword>
<dbReference type="GO" id="GO:0009307">
    <property type="term" value="P:DNA restriction-modification system"/>
    <property type="evidence" value="ECO:0007669"/>
    <property type="project" value="UniProtKB-KW"/>
</dbReference>
<comment type="caution">
    <text evidence="6">The sequence shown here is derived from an EMBL/GenBank/DDBJ whole genome shotgun (WGS) entry which is preliminary data.</text>
</comment>
<dbReference type="Gene3D" id="3.90.220.20">
    <property type="entry name" value="DNA methylase specificity domains"/>
    <property type="match status" value="2"/>
</dbReference>
<dbReference type="PANTHER" id="PTHR43140:SF1">
    <property type="entry name" value="TYPE I RESTRICTION ENZYME ECOKI SPECIFICITY SUBUNIT"/>
    <property type="match status" value="1"/>
</dbReference>
<dbReference type="SUPFAM" id="SSF116734">
    <property type="entry name" value="DNA methylase specificity domain"/>
    <property type="match status" value="2"/>
</dbReference>
<evidence type="ECO:0000256" key="3">
    <source>
        <dbReference type="ARBA" id="ARBA00023125"/>
    </source>
</evidence>
<organism evidence="6 7">
    <name type="scientific">Deinococcus ruber</name>
    <dbReference type="NCBI Taxonomy" id="1848197"/>
    <lineage>
        <taxon>Bacteria</taxon>
        <taxon>Thermotogati</taxon>
        <taxon>Deinococcota</taxon>
        <taxon>Deinococci</taxon>
        <taxon>Deinococcales</taxon>
        <taxon>Deinococcaceae</taxon>
        <taxon>Deinococcus</taxon>
    </lineage>
</organism>
<dbReference type="InterPro" id="IPR051212">
    <property type="entry name" value="Type-I_RE_S_subunit"/>
</dbReference>
<evidence type="ECO:0000256" key="2">
    <source>
        <dbReference type="ARBA" id="ARBA00022747"/>
    </source>
</evidence>
<proteinExistence type="inferred from homology"/>
<evidence type="ECO:0000259" key="5">
    <source>
        <dbReference type="Pfam" id="PF01420"/>
    </source>
</evidence>
<comment type="similarity">
    <text evidence="1">Belongs to the type-I restriction system S methylase family.</text>
</comment>
<gene>
    <name evidence="6" type="ORF">GCM10008957_25490</name>
</gene>
<evidence type="ECO:0000256" key="1">
    <source>
        <dbReference type="ARBA" id="ARBA00010923"/>
    </source>
</evidence>
<dbReference type="AlphaFoldDB" id="A0A918F8L4"/>
<evidence type="ECO:0000256" key="4">
    <source>
        <dbReference type="SAM" id="MobiDB-lite"/>
    </source>
</evidence>
<feature type="domain" description="Type I restriction modification DNA specificity" evidence="5">
    <location>
        <begin position="183"/>
        <end position="267"/>
    </location>
</feature>
<dbReference type="InterPro" id="IPR000055">
    <property type="entry name" value="Restrct_endonuc_typeI_TRD"/>
</dbReference>
<evidence type="ECO:0000313" key="7">
    <source>
        <dbReference type="Proteomes" id="UP000603865"/>
    </source>
</evidence>
<dbReference type="RefSeq" id="WP_189090895.1">
    <property type="nucleotide sequence ID" value="NZ_BMQL01000013.1"/>
</dbReference>
<accession>A0A918F8L4</accession>
<dbReference type="InterPro" id="IPR044946">
    <property type="entry name" value="Restrct_endonuc_typeI_TRD_sf"/>
</dbReference>
<dbReference type="CDD" id="cd17261">
    <property type="entry name" value="RMtype1_S_EcoKI-TRD2-CR2_like"/>
    <property type="match status" value="1"/>
</dbReference>
<keyword evidence="7" id="KW-1185">Reference proteome</keyword>
<keyword evidence="2" id="KW-0680">Restriction system</keyword>
<dbReference type="EMBL" id="BMQL01000013">
    <property type="protein sequence ID" value="GGR11509.1"/>
    <property type="molecule type" value="Genomic_DNA"/>
</dbReference>
<dbReference type="Proteomes" id="UP000603865">
    <property type="component" value="Unassembled WGS sequence"/>
</dbReference>